<keyword evidence="2" id="KW-0378">Hydrolase</keyword>
<evidence type="ECO:0000259" key="1">
    <source>
        <dbReference type="SMART" id="SM00849"/>
    </source>
</evidence>
<dbReference type="GO" id="GO:0016787">
    <property type="term" value="F:hydrolase activity"/>
    <property type="evidence" value="ECO:0007669"/>
    <property type="project" value="UniProtKB-KW"/>
</dbReference>
<keyword evidence="3" id="KW-1185">Reference proteome</keyword>
<organism evidence="2 3">
    <name type="scientific">Kocuria subflava</name>
    <dbReference type="NCBI Taxonomy" id="1736139"/>
    <lineage>
        <taxon>Bacteria</taxon>
        <taxon>Bacillati</taxon>
        <taxon>Actinomycetota</taxon>
        <taxon>Actinomycetes</taxon>
        <taxon>Micrococcales</taxon>
        <taxon>Micrococcaceae</taxon>
        <taxon>Kocuria</taxon>
    </lineage>
</organism>
<dbReference type="EMBL" id="JAAVUN010000001">
    <property type="protein sequence ID" value="NKE08488.1"/>
    <property type="molecule type" value="Genomic_DNA"/>
</dbReference>
<dbReference type="InterPro" id="IPR050662">
    <property type="entry name" value="Sec-metab_biosynth-thioest"/>
</dbReference>
<dbReference type="Gene3D" id="3.60.15.10">
    <property type="entry name" value="Ribonuclease Z/Hydroxyacylglutathione hydrolase-like"/>
    <property type="match status" value="1"/>
</dbReference>
<dbReference type="Proteomes" id="UP000521379">
    <property type="component" value="Unassembled WGS sequence"/>
</dbReference>
<protein>
    <submittedName>
        <fullName evidence="2">MBL fold metallo-hydrolase</fullName>
    </submittedName>
</protein>
<feature type="domain" description="Metallo-beta-lactamase" evidence="1">
    <location>
        <begin position="41"/>
        <end position="211"/>
    </location>
</feature>
<name>A0A846TH74_9MICC</name>
<gene>
    <name evidence="2" type="ORF">GTW58_00705</name>
</gene>
<accession>A0A846TH74</accession>
<dbReference type="InterPro" id="IPR001279">
    <property type="entry name" value="Metallo-B-lactamas"/>
</dbReference>
<sequence length="285" mass="29875">MGQHLGPSGRTPGGATVSRRFVTDTVSVILAENPSPMTLEGTNTWILQAPGDSGAGGAVVVDPGPDLAEHVDRLVSVGGIELVLVTHRHRDHTGAIDSLHQRTGAPVRAALAEHCRDAEPLTGGEILHAGGLQVQVMHTPGHTSDSLSFVVTQISEDGTPLTHVFTGDTVLGRGTTMIDHPDGTLADYLATLGRLEALASGPAEVLGLPGHGEVLRDLAGSCAALQEHRVARLEEVRAAADQLGPDAELLTDRIYPDVPEGARRAAVRSIEAQLEYLDTALENRT</sequence>
<proteinExistence type="predicted"/>
<evidence type="ECO:0000313" key="2">
    <source>
        <dbReference type="EMBL" id="NKE08488.1"/>
    </source>
</evidence>
<dbReference type="SUPFAM" id="SSF56281">
    <property type="entry name" value="Metallo-hydrolase/oxidoreductase"/>
    <property type="match status" value="1"/>
</dbReference>
<dbReference type="AlphaFoldDB" id="A0A846TH74"/>
<dbReference type="PANTHER" id="PTHR23131:SF0">
    <property type="entry name" value="ENDORIBONUCLEASE LACTB2"/>
    <property type="match status" value="1"/>
</dbReference>
<comment type="caution">
    <text evidence="2">The sequence shown here is derived from an EMBL/GenBank/DDBJ whole genome shotgun (WGS) entry which is preliminary data.</text>
</comment>
<dbReference type="InterPro" id="IPR036866">
    <property type="entry name" value="RibonucZ/Hydroxyglut_hydro"/>
</dbReference>
<dbReference type="CDD" id="cd16278">
    <property type="entry name" value="metallo-hydrolase-like_MBL-fold"/>
    <property type="match status" value="1"/>
</dbReference>
<dbReference type="Pfam" id="PF00753">
    <property type="entry name" value="Lactamase_B"/>
    <property type="match status" value="1"/>
</dbReference>
<dbReference type="SMART" id="SM00849">
    <property type="entry name" value="Lactamase_B"/>
    <property type="match status" value="1"/>
</dbReference>
<dbReference type="PANTHER" id="PTHR23131">
    <property type="entry name" value="ENDORIBONUCLEASE LACTB2"/>
    <property type="match status" value="1"/>
</dbReference>
<evidence type="ECO:0000313" key="3">
    <source>
        <dbReference type="Proteomes" id="UP000521379"/>
    </source>
</evidence>
<reference evidence="2 3" key="1">
    <citation type="submission" date="2020-02" db="EMBL/GenBank/DDBJ databases">
        <authorList>
            <person name="Sun Q."/>
        </authorList>
    </citation>
    <scope>NUCLEOTIDE SEQUENCE [LARGE SCALE GENOMIC DNA]</scope>
    <source>
        <strain evidence="2 3">YIM 13062</strain>
    </source>
</reference>